<evidence type="ECO:0000256" key="2">
    <source>
        <dbReference type="ARBA" id="ARBA00022448"/>
    </source>
</evidence>
<dbReference type="OrthoDB" id="2261376at2759"/>
<keyword evidence="3" id="KW-1003">Cell membrane</keyword>
<dbReference type="GO" id="GO:0016323">
    <property type="term" value="C:basolateral plasma membrane"/>
    <property type="evidence" value="ECO:0007669"/>
    <property type="project" value="UniProtKB-SubCell"/>
</dbReference>
<comment type="subcellular location">
    <subcellularLocation>
        <location evidence="1">Basolateral cell membrane</location>
        <topology evidence="1">Multi-pass membrane protein</topology>
    </subcellularLocation>
</comment>
<feature type="transmembrane region" description="Helical" evidence="9">
    <location>
        <begin position="321"/>
        <end position="346"/>
    </location>
</feature>
<feature type="transmembrane region" description="Helical" evidence="9">
    <location>
        <begin position="22"/>
        <end position="46"/>
    </location>
</feature>
<evidence type="ECO:0000256" key="9">
    <source>
        <dbReference type="SAM" id="Phobius"/>
    </source>
</evidence>
<evidence type="ECO:0000256" key="3">
    <source>
        <dbReference type="ARBA" id="ARBA00022475"/>
    </source>
</evidence>
<accession>A0A8T0DXF8</accession>
<feature type="transmembrane region" description="Helical" evidence="9">
    <location>
        <begin position="358"/>
        <end position="381"/>
    </location>
</feature>
<dbReference type="Gene3D" id="1.20.1250.20">
    <property type="entry name" value="MFS general substrate transporter like domains"/>
    <property type="match status" value="1"/>
</dbReference>
<feature type="transmembrane region" description="Helical" evidence="9">
    <location>
        <begin position="467"/>
        <end position="491"/>
    </location>
</feature>
<evidence type="ECO:0000256" key="6">
    <source>
        <dbReference type="ARBA" id="ARBA00022989"/>
    </source>
</evidence>
<feature type="transmembrane region" description="Helical" evidence="9">
    <location>
        <begin position="95"/>
        <end position="114"/>
    </location>
</feature>
<evidence type="ECO:0000256" key="8">
    <source>
        <dbReference type="ARBA" id="ARBA00023180"/>
    </source>
</evidence>
<feature type="transmembrane region" description="Helical" evidence="9">
    <location>
        <begin position="532"/>
        <end position="560"/>
    </location>
</feature>
<feature type="transmembrane region" description="Helical" evidence="9">
    <location>
        <begin position="208"/>
        <end position="225"/>
    </location>
</feature>
<evidence type="ECO:0000256" key="1">
    <source>
        <dbReference type="ARBA" id="ARBA00004554"/>
    </source>
</evidence>
<name>A0A8T0DXF8_9TREM</name>
<keyword evidence="5" id="KW-0769">Symport</keyword>
<evidence type="ECO:0000256" key="4">
    <source>
        <dbReference type="ARBA" id="ARBA00022692"/>
    </source>
</evidence>
<gene>
    <name evidence="10" type="ORF">P879_00116</name>
</gene>
<organism evidence="10 11">
    <name type="scientific">Paragonimus westermani</name>
    <dbReference type="NCBI Taxonomy" id="34504"/>
    <lineage>
        <taxon>Eukaryota</taxon>
        <taxon>Metazoa</taxon>
        <taxon>Spiralia</taxon>
        <taxon>Lophotrochozoa</taxon>
        <taxon>Platyhelminthes</taxon>
        <taxon>Trematoda</taxon>
        <taxon>Digenea</taxon>
        <taxon>Plagiorchiida</taxon>
        <taxon>Troglotremata</taxon>
        <taxon>Troglotrematidae</taxon>
        <taxon>Paragonimus</taxon>
    </lineage>
</organism>
<protein>
    <submittedName>
        <fullName evidence="10">Uncharacterized protein</fullName>
    </submittedName>
</protein>
<keyword evidence="8" id="KW-0325">Glycoprotein</keyword>
<evidence type="ECO:0000256" key="7">
    <source>
        <dbReference type="ARBA" id="ARBA00023136"/>
    </source>
</evidence>
<reference evidence="10 11" key="1">
    <citation type="submission" date="2019-07" db="EMBL/GenBank/DDBJ databases">
        <title>Annotation for the trematode Paragonimus westermani.</title>
        <authorList>
            <person name="Choi Y.-J."/>
        </authorList>
    </citation>
    <scope>NUCLEOTIDE SEQUENCE [LARGE SCALE GENOMIC DNA]</scope>
    <source>
        <strain evidence="10">180907_Pwestermani</strain>
    </source>
</reference>
<dbReference type="GO" id="GO:0015293">
    <property type="term" value="F:symporter activity"/>
    <property type="evidence" value="ECO:0007669"/>
    <property type="project" value="UniProtKB-KW"/>
</dbReference>
<sequence>MFANTNNGPCRRSTMATRQRKLFVLGVLTALALLANFCASGFYFVANQYAYYRLLKDAGLPYEVNRAVHFHENLSLNDDPLSDKRADVQAETARLLSMVGLTSLISGLFSSVVVGRLSDQYGRRLAIGVVLLGQGLHNVVILLMILLELSVTFLIFGSFLSGMVGGGMISFIVQVNVCFTDLTRIVENSDHSPEVAGFRQGREERRRLLLLGSFDTVIVLAAAAANSSLGSLLERFGFSTSVITMVAIFLGPVTIIWLLPETNPVLVNRITLVPPPEANDTPCVQTDRRQVCQRFCAMWITMRSTAKCTLSILATHNPESLLGFSLLILYVLIVFPEGQFLFLYLMSKPFCWTPEHVGLYNGFSSLLSAGVTMLLTAITVWSMKPRANPSHLTQDPSPESDNLLSRAEDNEPVIEAIESRATYDVLTHHVIVGRLRMMIYVFVAFLTLMLSKLLLGFAFMLPNPACTQLVFVSVFLGLVRASLVPTLKSFFSAIHPANIQGHLFSLIGVCEYAALLVGLPGLPAVYSLTVSIFPGAVFLFTAGLAAIGCILTGVLIYCIVIELRRCVVSS</sequence>
<feature type="transmembrane region" description="Helical" evidence="9">
    <location>
        <begin position="126"/>
        <end position="147"/>
    </location>
</feature>
<keyword evidence="2" id="KW-0813">Transport</keyword>
<dbReference type="AlphaFoldDB" id="A0A8T0DXF8"/>
<evidence type="ECO:0000256" key="5">
    <source>
        <dbReference type="ARBA" id="ARBA00022847"/>
    </source>
</evidence>
<dbReference type="InterPro" id="IPR036259">
    <property type="entry name" value="MFS_trans_sf"/>
</dbReference>
<feature type="transmembrane region" description="Helical" evidence="9">
    <location>
        <begin position="439"/>
        <end position="461"/>
    </location>
</feature>
<dbReference type="PANTHER" id="PTHR23507">
    <property type="entry name" value="ZGC:174356"/>
    <property type="match status" value="1"/>
</dbReference>
<feature type="transmembrane region" description="Helical" evidence="9">
    <location>
        <begin position="503"/>
        <end position="526"/>
    </location>
</feature>
<keyword evidence="7 9" id="KW-0472">Membrane</keyword>
<feature type="transmembrane region" description="Helical" evidence="9">
    <location>
        <begin position="153"/>
        <end position="179"/>
    </location>
</feature>
<dbReference type="SUPFAM" id="SSF103473">
    <property type="entry name" value="MFS general substrate transporter"/>
    <property type="match status" value="1"/>
</dbReference>
<dbReference type="Proteomes" id="UP000699462">
    <property type="component" value="Unassembled WGS sequence"/>
</dbReference>
<dbReference type="EMBL" id="JTDF01000053">
    <property type="protein sequence ID" value="KAF8572383.1"/>
    <property type="molecule type" value="Genomic_DNA"/>
</dbReference>
<keyword evidence="4 9" id="KW-0812">Transmembrane</keyword>
<evidence type="ECO:0000313" key="11">
    <source>
        <dbReference type="Proteomes" id="UP000699462"/>
    </source>
</evidence>
<keyword evidence="11" id="KW-1185">Reference proteome</keyword>
<dbReference type="PANTHER" id="PTHR23507:SF2">
    <property type="entry name" value="PROTON-COUPLED FOLATE TRANSPORTER"/>
    <property type="match status" value="1"/>
</dbReference>
<evidence type="ECO:0000313" key="10">
    <source>
        <dbReference type="EMBL" id="KAF8572383.1"/>
    </source>
</evidence>
<keyword evidence="6 9" id="KW-1133">Transmembrane helix</keyword>
<proteinExistence type="predicted"/>
<feature type="transmembrane region" description="Helical" evidence="9">
    <location>
        <begin position="237"/>
        <end position="259"/>
    </location>
</feature>
<comment type="caution">
    <text evidence="10">The sequence shown here is derived from an EMBL/GenBank/DDBJ whole genome shotgun (WGS) entry which is preliminary data.</text>
</comment>